<evidence type="ECO:0000313" key="4">
    <source>
        <dbReference type="Proteomes" id="UP001623660"/>
    </source>
</evidence>
<accession>A0ABW8SP74</accession>
<protein>
    <submittedName>
        <fullName evidence="3">Helix-turn-helix transcriptional regulator</fullName>
    </submittedName>
</protein>
<dbReference type="PANTHER" id="PTHR46558:SF4">
    <property type="entry name" value="DNA-BIDING PHAGE PROTEIN"/>
    <property type="match status" value="1"/>
</dbReference>
<dbReference type="RefSeq" id="WP_406793711.1">
    <property type="nucleotide sequence ID" value="NZ_JBJHZX010000034.1"/>
</dbReference>
<gene>
    <name evidence="3" type="ORF">ACJDU8_18845</name>
</gene>
<dbReference type="SMART" id="SM00530">
    <property type="entry name" value="HTH_XRE"/>
    <property type="match status" value="1"/>
</dbReference>
<dbReference type="CDD" id="cd00093">
    <property type="entry name" value="HTH_XRE"/>
    <property type="match status" value="1"/>
</dbReference>
<dbReference type="PANTHER" id="PTHR46558">
    <property type="entry name" value="TRACRIPTIONAL REGULATORY PROTEIN-RELATED-RELATED"/>
    <property type="match status" value="1"/>
</dbReference>
<dbReference type="Proteomes" id="UP001623660">
    <property type="component" value="Unassembled WGS sequence"/>
</dbReference>
<dbReference type="EMBL" id="JBJHZX010000034">
    <property type="protein sequence ID" value="MFL0197606.1"/>
    <property type="molecule type" value="Genomic_DNA"/>
</dbReference>
<sequence>MSLNVKIVRIKKGIKQYELAEKVGISRYSLSALERGKAKNLSIAVMKAISKELDTPVEELFFN</sequence>
<evidence type="ECO:0000313" key="3">
    <source>
        <dbReference type="EMBL" id="MFL0197606.1"/>
    </source>
</evidence>
<proteinExistence type="predicted"/>
<keyword evidence="4" id="KW-1185">Reference proteome</keyword>
<dbReference type="Pfam" id="PF01381">
    <property type="entry name" value="HTH_3"/>
    <property type="match status" value="1"/>
</dbReference>
<dbReference type="PROSITE" id="PS50943">
    <property type="entry name" value="HTH_CROC1"/>
    <property type="match status" value="1"/>
</dbReference>
<keyword evidence="1" id="KW-0238">DNA-binding</keyword>
<feature type="domain" description="HTH cro/C1-type" evidence="2">
    <location>
        <begin position="5"/>
        <end position="60"/>
    </location>
</feature>
<dbReference type="SUPFAM" id="SSF47413">
    <property type="entry name" value="lambda repressor-like DNA-binding domains"/>
    <property type="match status" value="1"/>
</dbReference>
<dbReference type="InterPro" id="IPR001387">
    <property type="entry name" value="Cro/C1-type_HTH"/>
</dbReference>
<dbReference type="Gene3D" id="1.10.260.40">
    <property type="entry name" value="lambda repressor-like DNA-binding domains"/>
    <property type="match status" value="1"/>
</dbReference>
<evidence type="ECO:0000256" key="1">
    <source>
        <dbReference type="ARBA" id="ARBA00023125"/>
    </source>
</evidence>
<reference evidence="3 4" key="1">
    <citation type="submission" date="2024-11" db="EMBL/GenBank/DDBJ databases">
        <authorList>
            <person name="Heng Y.C."/>
            <person name="Lim A.C.H."/>
            <person name="Lee J.K.Y."/>
            <person name="Kittelmann S."/>
        </authorList>
    </citation>
    <scope>NUCLEOTIDE SEQUENCE [LARGE SCALE GENOMIC DNA]</scope>
    <source>
        <strain evidence="3 4">WILCCON 0269</strain>
    </source>
</reference>
<name>A0ABW8SP74_9CLOT</name>
<comment type="caution">
    <text evidence="3">The sequence shown here is derived from an EMBL/GenBank/DDBJ whole genome shotgun (WGS) entry which is preliminary data.</text>
</comment>
<evidence type="ECO:0000259" key="2">
    <source>
        <dbReference type="PROSITE" id="PS50943"/>
    </source>
</evidence>
<dbReference type="InterPro" id="IPR010982">
    <property type="entry name" value="Lambda_DNA-bd_dom_sf"/>
</dbReference>
<organism evidence="3 4">
    <name type="scientific">Candidatus Clostridium eludens</name>
    <dbReference type="NCBI Taxonomy" id="3381663"/>
    <lineage>
        <taxon>Bacteria</taxon>
        <taxon>Bacillati</taxon>
        <taxon>Bacillota</taxon>
        <taxon>Clostridia</taxon>
        <taxon>Eubacteriales</taxon>
        <taxon>Clostridiaceae</taxon>
        <taxon>Clostridium</taxon>
    </lineage>
</organism>